<accession>A0A916S5Z4</accession>
<protein>
    <recommendedName>
        <fullName evidence="2">Methyltransferase type 11 domain-containing protein</fullName>
    </recommendedName>
</protein>
<evidence type="ECO:0000313" key="4">
    <source>
        <dbReference type="Proteomes" id="UP000636264"/>
    </source>
</evidence>
<dbReference type="Pfam" id="PF08241">
    <property type="entry name" value="Methyltransf_11"/>
    <property type="match status" value="1"/>
</dbReference>
<reference evidence="3" key="2">
    <citation type="submission" date="2020-09" db="EMBL/GenBank/DDBJ databases">
        <authorList>
            <person name="Sun Q."/>
            <person name="Zhou Y."/>
        </authorList>
    </citation>
    <scope>NUCLEOTIDE SEQUENCE</scope>
    <source>
        <strain evidence="3">CGMCC 1.15320</strain>
    </source>
</reference>
<evidence type="ECO:0000256" key="1">
    <source>
        <dbReference type="SAM" id="MobiDB-lite"/>
    </source>
</evidence>
<sequence length="570" mass="63161">MVQIEDAEFCGDDGARAERVGSPSGDLVRFARLTAEICGTGRTLDLGSGEGWLVGELLQLGIDAIGVDVSHASVERANNRFPNRFSVASILNLPFRNDEFETVVSINCLEHLAAEDVPRALAEIHRVVRRFALLQIATTPDQENSGYLTVEGRQWWEDQFFQAGFRKAPGYYTVNRYQNLNHDDRQIHLVLEKVPSDAQRRTPHPPKDMSRRSGLDSDRTLFPYHWAKDFARPGDRVLDLSLIDVFGPYMLYQDTEVASVVTLTSEHTYARANFGSQSPAVEFLPEDPLGFIQKAQTGEYDLVIGFSPESAFHLSSSLTECSRVLSPGGRLLLAIEDRAPLSDPGAGALETALSTLMEHAGAVFHLETIVLQDRRIVVEGREATIRAIDVVSQPCDIPPGVARLLVALIKDPTRNSAPFRETIHGYSKPPKNLLAFERDYDNPWLVRSLLSMPNRAKSKSALLRIANTVLTQSGGKASPDVGASLAVLGYRLLETPDIHASTILEFVGKLDVFLARPSRNAHSIRWRISLNFLAGKLQQKMGKLGKAVEYFEKTLEIPFSKFSLLVSTQN</sequence>
<proteinExistence type="predicted"/>
<dbReference type="Gene3D" id="3.40.50.150">
    <property type="entry name" value="Vaccinia Virus protein VP39"/>
    <property type="match status" value="2"/>
</dbReference>
<dbReference type="EMBL" id="BMIF01000041">
    <property type="protein sequence ID" value="GGA83128.1"/>
    <property type="molecule type" value="Genomic_DNA"/>
</dbReference>
<dbReference type="InterPro" id="IPR050508">
    <property type="entry name" value="Methyltransf_Superfamily"/>
</dbReference>
<evidence type="ECO:0000259" key="2">
    <source>
        <dbReference type="Pfam" id="PF08241"/>
    </source>
</evidence>
<reference evidence="3" key="1">
    <citation type="journal article" date="2014" name="Int. J. Syst. Evol. Microbiol.">
        <title>Complete genome sequence of Corynebacterium casei LMG S-19264T (=DSM 44701T), isolated from a smear-ripened cheese.</title>
        <authorList>
            <consortium name="US DOE Joint Genome Institute (JGI-PGF)"/>
            <person name="Walter F."/>
            <person name="Albersmeier A."/>
            <person name="Kalinowski J."/>
            <person name="Ruckert C."/>
        </authorList>
    </citation>
    <scope>NUCLEOTIDE SEQUENCE</scope>
    <source>
        <strain evidence="3">CGMCC 1.15320</strain>
    </source>
</reference>
<comment type="caution">
    <text evidence="3">The sequence shown here is derived from an EMBL/GenBank/DDBJ whole genome shotgun (WGS) entry which is preliminary data.</text>
</comment>
<name>A0A916S5Z4_9HYPH</name>
<feature type="region of interest" description="Disordered" evidence="1">
    <location>
        <begin position="195"/>
        <end position="216"/>
    </location>
</feature>
<dbReference type="RefSeq" id="WP_188723016.1">
    <property type="nucleotide sequence ID" value="NZ_BMIF01000041.1"/>
</dbReference>
<dbReference type="PANTHER" id="PTHR42912">
    <property type="entry name" value="METHYLTRANSFERASE"/>
    <property type="match status" value="1"/>
</dbReference>
<dbReference type="InterPro" id="IPR013216">
    <property type="entry name" value="Methyltransf_11"/>
</dbReference>
<gene>
    <name evidence="3" type="ORF">GCM10011385_41640</name>
</gene>
<organism evidence="3 4">
    <name type="scientific">Nitratireductor aestuarii</name>
    <dbReference type="NCBI Taxonomy" id="1735103"/>
    <lineage>
        <taxon>Bacteria</taxon>
        <taxon>Pseudomonadati</taxon>
        <taxon>Pseudomonadota</taxon>
        <taxon>Alphaproteobacteria</taxon>
        <taxon>Hyphomicrobiales</taxon>
        <taxon>Phyllobacteriaceae</taxon>
        <taxon>Nitratireductor</taxon>
    </lineage>
</organism>
<dbReference type="GO" id="GO:0008757">
    <property type="term" value="F:S-adenosylmethionine-dependent methyltransferase activity"/>
    <property type="evidence" value="ECO:0007669"/>
    <property type="project" value="InterPro"/>
</dbReference>
<dbReference type="CDD" id="cd02440">
    <property type="entry name" value="AdoMet_MTases"/>
    <property type="match status" value="1"/>
</dbReference>
<evidence type="ECO:0000313" key="3">
    <source>
        <dbReference type="EMBL" id="GGA83128.1"/>
    </source>
</evidence>
<dbReference type="AlphaFoldDB" id="A0A916S5Z4"/>
<feature type="domain" description="Methyltransferase type 11" evidence="2">
    <location>
        <begin position="44"/>
        <end position="130"/>
    </location>
</feature>
<dbReference type="SUPFAM" id="SSF53335">
    <property type="entry name" value="S-adenosyl-L-methionine-dependent methyltransferases"/>
    <property type="match status" value="2"/>
</dbReference>
<dbReference type="InterPro" id="IPR029063">
    <property type="entry name" value="SAM-dependent_MTases_sf"/>
</dbReference>
<dbReference type="Proteomes" id="UP000636264">
    <property type="component" value="Unassembled WGS sequence"/>
</dbReference>
<keyword evidence="4" id="KW-1185">Reference proteome</keyword>